<name>A0A8H5GWQ6_9AGAR</name>
<evidence type="ECO:0008006" key="3">
    <source>
        <dbReference type="Google" id="ProtNLM"/>
    </source>
</evidence>
<sequence>MTSSSASTSTSTAAPHINNAKKVPHDDEYYLEPIIFLVEGHLFSVPRHYFASASDIFSTTFSLPPGQGKSQEGSSDASPFVLQGISRADFKGLLRVMYPLQMPHLGGEVTLPRKDWVAALKLSTMWSFRNIRQLAIARLSSPTSSSSSTSTSTSTSASASASTDPVEKVLLAKAYKVPEWLLSGYHELVKRSAPLTTAEAARLGLETTVQLFRVREEISSAEATYYNGYIRRREDQNFVEQVKKAFRKELKEVEDAHGVYNSLPAVYPADDSESCK</sequence>
<protein>
    <recommendedName>
        <fullName evidence="3">BTB domain-containing protein</fullName>
    </recommendedName>
</protein>
<organism evidence="1 2">
    <name type="scientific">Tricholomella constricta</name>
    <dbReference type="NCBI Taxonomy" id="117010"/>
    <lineage>
        <taxon>Eukaryota</taxon>
        <taxon>Fungi</taxon>
        <taxon>Dikarya</taxon>
        <taxon>Basidiomycota</taxon>
        <taxon>Agaricomycotina</taxon>
        <taxon>Agaricomycetes</taxon>
        <taxon>Agaricomycetidae</taxon>
        <taxon>Agaricales</taxon>
        <taxon>Tricholomatineae</taxon>
        <taxon>Lyophyllaceae</taxon>
        <taxon>Tricholomella</taxon>
    </lineage>
</organism>
<accession>A0A8H5GWQ6</accession>
<comment type="caution">
    <text evidence="1">The sequence shown here is derived from an EMBL/GenBank/DDBJ whole genome shotgun (WGS) entry which is preliminary data.</text>
</comment>
<keyword evidence="2" id="KW-1185">Reference proteome</keyword>
<dbReference type="Proteomes" id="UP000565441">
    <property type="component" value="Unassembled WGS sequence"/>
</dbReference>
<evidence type="ECO:0000313" key="1">
    <source>
        <dbReference type="EMBL" id="KAF5372392.1"/>
    </source>
</evidence>
<proteinExistence type="predicted"/>
<evidence type="ECO:0000313" key="2">
    <source>
        <dbReference type="Proteomes" id="UP000565441"/>
    </source>
</evidence>
<gene>
    <name evidence="1" type="ORF">D9615_009316</name>
</gene>
<dbReference type="Gene3D" id="3.30.710.10">
    <property type="entry name" value="Potassium Channel Kv1.1, Chain A"/>
    <property type="match status" value="1"/>
</dbReference>
<dbReference type="AlphaFoldDB" id="A0A8H5GWQ6"/>
<dbReference type="InterPro" id="IPR011333">
    <property type="entry name" value="SKP1/BTB/POZ_sf"/>
</dbReference>
<reference evidence="1 2" key="1">
    <citation type="journal article" date="2020" name="ISME J.">
        <title>Uncovering the hidden diversity of litter-decomposition mechanisms in mushroom-forming fungi.</title>
        <authorList>
            <person name="Floudas D."/>
            <person name="Bentzer J."/>
            <person name="Ahren D."/>
            <person name="Johansson T."/>
            <person name="Persson P."/>
            <person name="Tunlid A."/>
        </authorList>
    </citation>
    <scope>NUCLEOTIDE SEQUENCE [LARGE SCALE GENOMIC DNA]</scope>
    <source>
        <strain evidence="1 2">CBS 661.87</strain>
    </source>
</reference>
<dbReference type="OrthoDB" id="2593747at2759"/>
<dbReference type="EMBL" id="JAACJP010000043">
    <property type="protein sequence ID" value="KAF5372392.1"/>
    <property type="molecule type" value="Genomic_DNA"/>
</dbReference>
<dbReference type="CDD" id="cd18186">
    <property type="entry name" value="BTB_POZ_ZBTB_KLHL-like"/>
    <property type="match status" value="1"/>
</dbReference>
<dbReference type="SUPFAM" id="SSF54695">
    <property type="entry name" value="POZ domain"/>
    <property type="match status" value="1"/>
</dbReference>